<evidence type="ECO:0000313" key="2">
    <source>
        <dbReference type="EMBL" id="GJG59127.1"/>
    </source>
</evidence>
<dbReference type="PANTHER" id="PTHR43179">
    <property type="entry name" value="RHAMNOSYLTRANSFERASE WBBL"/>
    <property type="match status" value="1"/>
</dbReference>
<dbReference type="EMBL" id="BPUB01000002">
    <property type="protein sequence ID" value="GJG59127.1"/>
    <property type="molecule type" value="Genomic_DNA"/>
</dbReference>
<gene>
    <name evidence="2" type="ORF">PRLR5076_19780</name>
</gene>
<dbReference type="Pfam" id="PF00535">
    <property type="entry name" value="Glycos_transf_2"/>
    <property type="match status" value="1"/>
</dbReference>
<dbReference type="InterPro" id="IPR029044">
    <property type="entry name" value="Nucleotide-diphossugar_trans"/>
</dbReference>
<comment type="caution">
    <text evidence="2">The sequence shown here is derived from an EMBL/GenBank/DDBJ whole genome shotgun (WGS) entry which is preliminary data.</text>
</comment>
<name>A0A9R1CAJ0_9BACT</name>
<accession>A0A9R1CAJ0</accession>
<dbReference type="InterPro" id="IPR001173">
    <property type="entry name" value="Glyco_trans_2-like"/>
</dbReference>
<sequence length="416" mass="47811">MMPPKAPQPLDKYLKVKKLTVVIVSYNVKYYLEQCLNSLNRALQGIDSEVYVIDNHSRDGSVAYLERRFSQVNFVSSNHNLGFARANNIGIRDSESDYVLLLNPDTFVAESTIRKCVDFMDEHPNAGACGVKMLQVDGEKAMESRRGVPDPLTSFYKMTGLCSRFPTHRRLGHYYMGGLPWDKPAEIEIVSGAFCMLRRSALDKVGLLDEDFFMYGEDIDLSYRILKGGFTNWYIPCSILHYKGESTQKSSFRYVHVFYDAMLIFLRKHYGHLSLFLSLPIKIAIYGKAFIALTGMLNHGLRKAFGLFHSASKMFPEFLFLGDRTAVDQCRRIARQKGLVGRYIVCNYESNPDGHLSELESFDPQKKYQIVYDTDSYSYEQILHIFESHPLPNLFIGTYNRKSRTIITTDEIYRHV</sequence>
<reference evidence="2" key="1">
    <citation type="journal article" date="2022" name="Int. J. Syst. Evol. Microbiol.">
        <title>Prevotella lacticifex sp. nov., isolated from the rumen of cows.</title>
        <authorList>
            <person name="Shinkai T."/>
            <person name="Ikeyama N."/>
            <person name="Kumagai M."/>
            <person name="Ohmori H."/>
            <person name="Sakamoto M."/>
            <person name="Ohkuma M."/>
            <person name="Mitsumori M."/>
        </authorList>
    </citation>
    <scope>NUCLEOTIDE SEQUENCE</scope>
    <source>
        <strain evidence="2">R5076</strain>
    </source>
</reference>
<protein>
    <recommendedName>
        <fullName evidence="1">Glycosyltransferase 2-like domain-containing protein</fullName>
    </recommendedName>
</protein>
<dbReference type="SUPFAM" id="SSF53448">
    <property type="entry name" value="Nucleotide-diphospho-sugar transferases"/>
    <property type="match status" value="1"/>
</dbReference>
<organism evidence="2 3">
    <name type="scientific">Prevotella lacticifex</name>
    <dbReference type="NCBI Taxonomy" id="2854755"/>
    <lineage>
        <taxon>Bacteria</taxon>
        <taxon>Pseudomonadati</taxon>
        <taxon>Bacteroidota</taxon>
        <taxon>Bacteroidia</taxon>
        <taxon>Bacteroidales</taxon>
        <taxon>Prevotellaceae</taxon>
        <taxon>Prevotella</taxon>
    </lineage>
</organism>
<keyword evidence="3" id="KW-1185">Reference proteome</keyword>
<dbReference type="Gene3D" id="3.90.550.10">
    <property type="entry name" value="Spore Coat Polysaccharide Biosynthesis Protein SpsA, Chain A"/>
    <property type="match status" value="1"/>
</dbReference>
<dbReference type="CDD" id="cd04186">
    <property type="entry name" value="GT_2_like_c"/>
    <property type="match status" value="1"/>
</dbReference>
<proteinExistence type="predicted"/>
<dbReference type="PANTHER" id="PTHR43179:SF7">
    <property type="entry name" value="RHAMNOSYLTRANSFERASE WBBL"/>
    <property type="match status" value="1"/>
</dbReference>
<dbReference type="AlphaFoldDB" id="A0A9R1CAJ0"/>
<evidence type="ECO:0000259" key="1">
    <source>
        <dbReference type="Pfam" id="PF00535"/>
    </source>
</evidence>
<dbReference type="Proteomes" id="UP000825483">
    <property type="component" value="Unassembled WGS sequence"/>
</dbReference>
<feature type="domain" description="Glycosyltransferase 2-like" evidence="1">
    <location>
        <begin position="20"/>
        <end position="205"/>
    </location>
</feature>
<evidence type="ECO:0000313" key="3">
    <source>
        <dbReference type="Proteomes" id="UP000825483"/>
    </source>
</evidence>